<evidence type="ECO:0000313" key="3">
    <source>
        <dbReference type="EMBL" id="OOF69616.1"/>
    </source>
</evidence>
<organism evidence="3 4">
    <name type="scientific">Rodentibacter caecimuris</name>
    <dbReference type="NCBI Taxonomy" id="1796644"/>
    <lineage>
        <taxon>Bacteria</taxon>
        <taxon>Pseudomonadati</taxon>
        <taxon>Pseudomonadota</taxon>
        <taxon>Gammaproteobacteria</taxon>
        <taxon>Pasteurellales</taxon>
        <taxon>Pasteurellaceae</taxon>
        <taxon>Rodentibacter</taxon>
    </lineage>
</organism>
<feature type="chain" id="PRO_5046758036" evidence="1">
    <location>
        <begin position="21"/>
        <end position="453"/>
    </location>
</feature>
<dbReference type="PANTHER" id="PTHR37957">
    <property type="entry name" value="BLR7070 PROTEIN"/>
    <property type="match status" value="1"/>
</dbReference>
<dbReference type="Pfam" id="PF13449">
    <property type="entry name" value="Phytase-like"/>
    <property type="match status" value="1"/>
</dbReference>
<reference evidence="3 4" key="1">
    <citation type="submission" date="2016-10" db="EMBL/GenBank/DDBJ databases">
        <title>Rodentibacter gen. nov. and new species.</title>
        <authorList>
            <person name="Christensen H."/>
        </authorList>
    </citation>
    <scope>NUCLEOTIDE SEQUENCE [LARGE SCALE GENOMIC DNA]</scope>
    <source>
        <strain evidence="3 4">1998236014</strain>
    </source>
</reference>
<dbReference type="Proteomes" id="UP000188820">
    <property type="component" value="Unassembled WGS sequence"/>
</dbReference>
<proteinExistence type="predicted"/>
<keyword evidence="1" id="KW-0732">Signal</keyword>
<keyword evidence="4" id="KW-1185">Reference proteome</keyword>
<dbReference type="RefSeq" id="WP_077463340.1">
    <property type="nucleotide sequence ID" value="NZ_MLAA01000025.1"/>
</dbReference>
<feature type="signal peptide" evidence="1">
    <location>
        <begin position="1"/>
        <end position="20"/>
    </location>
</feature>
<dbReference type="EMBL" id="MLAA01000025">
    <property type="protein sequence ID" value="OOF69616.1"/>
    <property type="molecule type" value="Genomic_DNA"/>
</dbReference>
<evidence type="ECO:0000259" key="2">
    <source>
        <dbReference type="Pfam" id="PF13449"/>
    </source>
</evidence>
<dbReference type="InterPro" id="IPR027372">
    <property type="entry name" value="Phytase-like_dom"/>
</dbReference>
<comment type="caution">
    <text evidence="3">The sequence shown here is derived from an EMBL/GenBank/DDBJ whole genome shotgun (WGS) entry which is preliminary data.</text>
</comment>
<evidence type="ECO:0000313" key="4">
    <source>
        <dbReference type="Proteomes" id="UP000188820"/>
    </source>
</evidence>
<gene>
    <name evidence="3" type="ORF">BKG89_06360</name>
</gene>
<accession>A0ABX3KY04</accession>
<feature type="domain" description="Phytase-like" evidence="2">
    <location>
        <begin position="91"/>
        <end position="425"/>
    </location>
</feature>
<name>A0ABX3KY04_9PAST</name>
<sequence length="453" mass="50948">MKNKHYFAFLSLALSMTSIAEISSAFETPAELAGYAVLPANAVVTVPNDAPNDLKTAGKYTTFKRVEELQSVPGKSKDRETGYFLPIKNQPRQGHSGIKVVGKDIVWLLTDNGFGSKANSPDSMLYLNQYKINWSQGQFEPLKTVFLADPDKKVPFRIVHEDTKERYLTGADFDTESFQIIGNNIWIGDEFGPYLIKTDLDGKILSVFETEVDGIKIKSPDHYQIVSPGVPNGLHKNVNLKRSKGYEGMASSPDGKYLYPLLEGPLWDEKKQSWEKTVDGKVVLRILEFDVDKQEWTGRYWFYPLENEHNAIGDFNLIDAKSGLIIERDNGEGTEDKACKNLVDTTHCFSEPAKFKRVYKVLFSSDNVGKSVKKLAYIDLLNISDPNKISLKPLNGGVLKFPFFTIENLDIVDNEHIIVGNDNNFPFSSSRQPNHQDDNELILLKVPALLEAK</sequence>
<dbReference type="PANTHER" id="PTHR37957:SF1">
    <property type="entry name" value="PHYTASE-LIKE DOMAIN-CONTAINING PROTEIN"/>
    <property type="match status" value="1"/>
</dbReference>
<protein>
    <submittedName>
        <fullName evidence="3">Glycerophosphodiester phosphodiesterase</fullName>
    </submittedName>
</protein>
<evidence type="ECO:0000256" key="1">
    <source>
        <dbReference type="SAM" id="SignalP"/>
    </source>
</evidence>